<dbReference type="RefSeq" id="WP_252673974.1">
    <property type="nucleotide sequence ID" value="NZ_CP099547.1"/>
</dbReference>
<evidence type="ECO:0000313" key="3">
    <source>
        <dbReference type="EMBL" id="USR80124.1"/>
    </source>
</evidence>
<proteinExistence type="predicted"/>
<protein>
    <submittedName>
        <fullName evidence="3">Septation protein SepH</fullName>
    </submittedName>
</protein>
<organism evidence="3 4">
    <name type="scientific">Arcanobacterium pinnipediorum</name>
    <dbReference type="NCBI Taxonomy" id="1503041"/>
    <lineage>
        <taxon>Bacteria</taxon>
        <taxon>Bacillati</taxon>
        <taxon>Actinomycetota</taxon>
        <taxon>Actinomycetes</taxon>
        <taxon>Actinomycetales</taxon>
        <taxon>Actinomycetaceae</taxon>
        <taxon>Arcanobacterium</taxon>
    </lineage>
</organism>
<dbReference type="NCBIfam" id="NF040712">
    <property type="entry name" value="SepH"/>
    <property type="match status" value="1"/>
</dbReference>
<reference evidence="3" key="1">
    <citation type="submission" date="2022-06" db="EMBL/GenBank/DDBJ databases">
        <title>Complete Genome Sequence of Arcanobacterium pinnipediorum strain DSM 28752 isolated from a harbour seal.</title>
        <authorList>
            <person name="Borowiak M."/>
            <person name="Kreitlow A."/>
            <person name="Alssahen M."/>
            <person name="Malorny B."/>
            <person name="Laemmler C."/>
            <person name="Prenger-Berninghoff E."/>
            <person name="Siebert U."/>
            <person name="Ploetz M."/>
            <person name="Abdulmawjood A."/>
        </authorList>
    </citation>
    <scope>NUCLEOTIDE SEQUENCE</scope>
    <source>
        <strain evidence="3">DSM 28752</strain>
    </source>
</reference>
<dbReference type="EMBL" id="CP099547">
    <property type="protein sequence ID" value="USR80124.1"/>
    <property type="molecule type" value="Genomic_DNA"/>
</dbReference>
<feature type="compositionally biased region" description="Low complexity" evidence="1">
    <location>
        <begin position="208"/>
        <end position="217"/>
    </location>
</feature>
<name>A0ABY5AIS9_9ACTO</name>
<evidence type="ECO:0000259" key="2">
    <source>
        <dbReference type="Pfam" id="PF11268"/>
    </source>
</evidence>
<evidence type="ECO:0000256" key="1">
    <source>
        <dbReference type="SAM" id="MobiDB-lite"/>
    </source>
</evidence>
<gene>
    <name evidence="3" type="primary">sepH</name>
    <name evidence="3" type="ORF">NG665_03885</name>
</gene>
<dbReference type="Proteomes" id="UP001056109">
    <property type="component" value="Chromosome"/>
</dbReference>
<dbReference type="InterPro" id="IPR021421">
    <property type="entry name" value="DUF3071"/>
</dbReference>
<keyword evidence="4" id="KW-1185">Reference proteome</keyword>
<dbReference type="Pfam" id="PF11268">
    <property type="entry name" value="DUF3071"/>
    <property type="match status" value="1"/>
</dbReference>
<evidence type="ECO:0000313" key="4">
    <source>
        <dbReference type="Proteomes" id="UP001056109"/>
    </source>
</evidence>
<sequence length="349" mass="37972">MIELELLGILPDGNQLSLNDAEGNRYILPITDSLRAALRKDTSDKPPAEHEPKPISPREIQAHIRAGMTIAEVSELSTLPASQVSTFAHPIFAEREYTAQRAKNFRQGADIGSMTIEELVVSRLIPRGVLATDITWDATRTAGDPWVLSARYTIAGQEHHASWIINTRSQSVEATNDEALWLTETQIPAPTSPWRPLNTPRIDDAGNPSSAASSEPEVATSKPKLTALDAQPASAGTPSIDDMLASLDSQRGKNRKMPGEDFFDGAHRAVSDTDSTHDATILELPQRSSTAKPHDNSDSPATAPTADSADSNELPLGRKALERTQSPKRRRNRPAMPSWDEIVFGSPKE</sequence>
<feature type="domain" description="DUF3071" evidence="2">
    <location>
        <begin position="1"/>
        <end position="164"/>
    </location>
</feature>
<dbReference type="InterPro" id="IPR047682">
    <property type="entry name" value="SepH-like"/>
</dbReference>
<feature type="region of interest" description="Disordered" evidence="1">
    <location>
        <begin position="184"/>
        <end position="349"/>
    </location>
</feature>
<accession>A0ABY5AIS9</accession>
<feature type="compositionally biased region" description="Basic and acidic residues" evidence="1">
    <location>
        <begin position="264"/>
        <end position="277"/>
    </location>
</feature>